<accession>A0A498IQI4</accession>
<feature type="repeat" description="Solcar" evidence="5">
    <location>
        <begin position="1005"/>
        <end position="1088"/>
    </location>
</feature>
<dbReference type="SMART" id="SM00255">
    <property type="entry name" value="TIR"/>
    <property type="match status" value="1"/>
</dbReference>
<dbReference type="Gene3D" id="3.40.50.300">
    <property type="entry name" value="P-loop containing nucleotide triphosphate hydrolases"/>
    <property type="match status" value="1"/>
</dbReference>
<dbReference type="SUPFAM" id="SSF103506">
    <property type="entry name" value="Mitochondrial carrier"/>
    <property type="match status" value="1"/>
</dbReference>
<dbReference type="PROSITE" id="PS50920">
    <property type="entry name" value="SOLCAR"/>
    <property type="match status" value="3"/>
</dbReference>
<evidence type="ECO:0000313" key="8">
    <source>
        <dbReference type="EMBL" id="RXH85586.1"/>
    </source>
</evidence>
<dbReference type="PRINTS" id="PR00364">
    <property type="entry name" value="DISEASERSIST"/>
</dbReference>
<dbReference type="FunFam" id="3.40.50.10140:FF:000007">
    <property type="entry name" value="Disease resistance protein (TIR-NBS-LRR class)"/>
    <property type="match status" value="1"/>
</dbReference>
<dbReference type="InterPro" id="IPR022087">
    <property type="entry name" value="DA1-like_dom"/>
</dbReference>
<comment type="caution">
    <text evidence="8">The sequence shown here is derived from an EMBL/GenBank/DDBJ whole genome shotgun (WGS) entry which is preliminary data.</text>
</comment>
<dbReference type="FunFam" id="1.50.40.10:FF:000097">
    <property type="entry name" value="Protein MITOFERRINLIKE 1, chloroplastic"/>
    <property type="match status" value="1"/>
</dbReference>
<dbReference type="InterPro" id="IPR035897">
    <property type="entry name" value="Toll_tir_struct_dom_sf"/>
</dbReference>
<keyword evidence="4 5" id="KW-0472">Membrane</keyword>
<dbReference type="STRING" id="3750.A0A498IQI4"/>
<evidence type="ECO:0000256" key="2">
    <source>
        <dbReference type="ARBA" id="ARBA00022692"/>
    </source>
</evidence>
<evidence type="ECO:0000256" key="3">
    <source>
        <dbReference type="ARBA" id="ARBA00023027"/>
    </source>
</evidence>
<proteinExistence type="predicted"/>
<dbReference type="InterPro" id="IPR027417">
    <property type="entry name" value="P-loop_NTPase"/>
</dbReference>
<dbReference type="Gene3D" id="3.40.50.10140">
    <property type="entry name" value="Toll/interleukin-1 receptor homology (TIR) domain"/>
    <property type="match status" value="2"/>
</dbReference>
<dbReference type="EMBL" id="RDQH01000336">
    <property type="protein sequence ID" value="RXH85586.1"/>
    <property type="molecule type" value="Genomic_DNA"/>
</dbReference>
<keyword evidence="3" id="KW-0520">NAD</keyword>
<evidence type="ECO:0000256" key="1">
    <source>
        <dbReference type="ARBA" id="ARBA00004141"/>
    </source>
</evidence>
<dbReference type="GO" id="GO:0043531">
    <property type="term" value="F:ADP binding"/>
    <property type="evidence" value="ECO:0007669"/>
    <property type="project" value="InterPro"/>
</dbReference>
<dbReference type="PROSITE" id="PS50104">
    <property type="entry name" value="TIR"/>
    <property type="match status" value="1"/>
</dbReference>
<sequence>MDGSSKERSSLFLGERKEALHQSVPVQNNVLNYSSIIFAYLSPNGLTVSRASFGDFDAKCFHHFPMALSKQRVSKSPAAAPWEYDVFISFRGEDTRDNFTDDLYEKLVERAIKTFRDDHELERGTTISLKLLNAIEESWFAIIVLSPNYASSTWCLDELSHIVECMEDRKTILPIFYHVDPSHVRKQTGIFAQAFNKHEKTFMNDTEKVQRWRTALTKVGNMLGWISKDSSKMFICFCFAVDNDLIKEIVDTICHKVHPTCTLLGSRKILVGIEFRLKKIDSLLDLEANDVRFIGIWGEGGTGKTTLARLVYEGISHNFEICRFIGNVKEVSAALQKVTQVWDAYSVSNMAKKCFCKKKVLLVIDEVEELNQLETLAGKKNWYGPGSRIIITTRNERLLVEYLIDKPYELLELHENESSQLCHWKALKRDEPEEFYLTLTEKQLLHEESQSEDGHEQPAQLHLAEGESSSKVHPYQHYLTCVVCKNFVPEDLDGVTNHWEYRIWQEVYCPLHWGDDTVWCYSCGRFAPKDAKYMYLGDYLLCQQCQKLAIRSTYKCQSLYNEVEKFCHDLNMRLQIPVDLVDRRTVLIWRGLPRFVMGSSLAKVMMQAWIRINGYPNLRQEVQEGICLAFSRMWLESQQMHSRSSTDHVASSSSFVGSKQLSEFEKKLLEYRKRTIRLLEYGEASTVAIKAVRKHGLGSTLEHIRTTGNFPPLTSTSISTGSERELSEQAMEGRLSASLGLPAPNQNHHTQSSNDFHNLFTHFITPNPQTTLTPTQNHIPFFASTTTNTTSSTPNWASITRPSTRPKTQILLKNLTVFERALIGAGGGGIAGAFTYFCLHPLDTIKTKLQTKGASDIYANTFDAVLKTFQTKGISGFYSGISAVIVGSTASSAVYFGTCELGKSVLSKLPNYPPVLIPPTAGAMGNIVSSAIMVPKELITQRMQAGAKGRSWQVLLKILENDGFLGLYAGYSATLLRNLPAGVLSYSSFEYLKSAVLSKTKQTNLEPIQSVVCGALAGAISASITTPLDVVKTRLMTGAAQGGVSGTVKQILMEEGWVGFTRGVGPRVLHSACFSALGYFAFETARLAILNQYIKRKELQQMQDFGVNIFILPQNKTMCKLSSPLHNPTMDILKTESGIHMNGLKHISQDHFAMALSRASVPPTSSVHPWKYDVFLRFTGEDTCKDFTDHLYDTLQFRAIKNFQRRPRT</sequence>
<gene>
    <name evidence="8" type="ORF">DVH24_009407</name>
</gene>
<keyword evidence="2 5" id="KW-0812">Transmembrane</keyword>
<feature type="repeat" description="Solcar" evidence="5">
    <location>
        <begin position="913"/>
        <end position="995"/>
    </location>
</feature>
<evidence type="ECO:0000256" key="6">
    <source>
        <dbReference type="SAM" id="MobiDB-lite"/>
    </source>
</evidence>
<dbReference type="Pfam" id="PF12315">
    <property type="entry name" value="DA1-like"/>
    <property type="match status" value="1"/>
</dbReference>
<dbReference type="PANTHER" id="PTHR11017:SF527">
    <property type="entry name" value="TMV RESISTANCE PROTEIN N-LIKE"/>
    <property type="match status" value="1"/>
</dbReference>
<dbReference type="Gene3D" id="1.50.40.10">
    <property type="entry name" value="Mitochondrial carrier domain"/>
    <property type="match status" value="1"/>
</dbReference>
<dbReference type="Pfam" id="PF00153">
    <property type="entry name" value="Mito_carr"/>
    <property type="match status" value="3"/>
</dbReference>
<feature type="repeat" description="Solcar" evidence="5">
    <location>
        <begin position="819"/>
        <end position="905"/>
    </location>
</feature>
<comment type="subcellular location">
    <subcellularLocation>
        <location evidence="1">Membrane</location>
        <topology evidence="1">Multi-pass membrane protein</topology>
    </subcellularLocation>
</comment>
<dbReference type="SUPFAM" id="SSF52200">
    <property type="entry name" value="Toll/Interleukin receptor TIR domain"/>
    <property type="match status" value="1"/>
</dbReference>
<keyword evidence="9" id="KW-1185">Reference proteome</keyword>
<feature type="region of interest" description="Disordered" evidence="6">
    <location>
        <begin position="705"/>
        <end position="732"/>
    </location>
</feature>
<dbReference type="GO" id="GO:0016020">
    <property type="term" value="C:membrane"/>
    <property type="evidence" value="ECO:0007669"/>
    <property type="project" value="UniProtKB-SubCell"/>
</dbReference>
<reference evidence="8 9" key="1">
    <citation type="submission" date="2018-10" db="EMBL/GenBank/DDBJ databases">
        <title>A high-quality apple genome assembly.</title>
        <authorList>
            <person name="Hu J."/>
        </authorList>
    </citation>
    <scope>NUCLEOTIDE SEQUENCE [LARGE SCALE GENOMIC DNA]</scope>
    <source>
        <strain evidence="9">cv. HFTH1</strain>
        <tissue evidence="8">Young leaf</tissue>
    </source>
</reference>
<feature type="domain" description="TIR" evidence="7">
    <location>
        <begin position="82"/>
        <end position="257"/>
    </location>
</feature>
<dbReference type="AlphaFoldDB" id="A0A498IQI4"/>
<feature type="compositionally biased region" description="Polar residues" evidence="6">
    <location>
        <begin position="706"/>
        <end position="721"/>
    </location>
</feature>
<dbReference type="InterPro" id="IPR000157">
    <property type="entry name" value="TIR_dom"/>
</dbReference>
<evidence type="ECO:0000313" key="9">
    <source>
        <dbReference type="Proteomes" id="UP000290289"/>
    </source>
</evidence>
<organism evidence="8 9">
    <name type="scientific">Malus domestica</name>
    <name type="common">Apple</name>
    <name type="synonym">Pyrus malus</name>
    <dbReference type="NCBI Taxonomy" id="3750"/>
    <lineage>
        <taxon>Eukaryota</taxon>
        <taxon>Viridiplantae</taxon>
        <taxon>Streptophyta</taxon>
        <taxon>Embryophyta</taxon>
        <taxon>Tracheophyta</taxon>
        <taxon>Spermatophyta</taxon>
        <taxon>Magnoliopsida</taxon>
        <taxon>eudicotyledons</taxon>
        <taxon>Gunneridae</taxon>
        <taxon>Pentapetalae</taxon>
        <taxon>rosids</taxon>
        <taxon>fabids</taxon>
        <taxon>Rosales</taxon>
        <taxon>Rosaceae</taxon>
        <taxon>Amygdaloideae</taxon>
        <taxon>Maleae</taxon>
        <taxon>Malus</taxon>
    </lineage>
</organism>
<dbReference type="InterPro" id="IPR002182">
    <property type="entry name" value="NB-ARC"/>
</dbReference>
<dbReference type="InterPro" id="IPR018108">
    <property type="entry name" value="MCP_transmembrane"/>
</dbReference>
<dbReference type="GO" id="GO:0007165">
    <property type="term" value="P:signal transduction"/>
    <property type="evidence" value="ECO:0007669"/>
    <property type="project" value="InterPro"/>
</dbReference>
<evidence type="ECO:0000256" key="4">
    <source>
        <dbReference type="ARBA" id="ARBA00023136"/>
    </source>
</evidence>
<name>A0A498IQI4_MALDO</name>
<dbReference type="Pfam" id="PF01582">
    <property type="entry name" value="TIR"/>
    <property type="match status" value="1"/>
</dbReference>
<dbReference type="InterPro" id="IPR023395">
    <property type="entry name" value="MCP_dom_sf"/>
</dbReference>
<dbReference type="GO" id="GO:0006952">
    <property type="term" value="P:defense response"/>
    <property type="evidence" value="ECO:0007669"/>
    <property type="project" value="InterPro"/>
</dbReference>
<protein>
    <recommendedName>
        <fullName evidence="7">TIR domain-containing protein</fullName>
    </recommendedName>
</protein>
<dbReference type="InterPro" id="IPR044974">
    <property type="entry name" value="Disease_R_plants"/>
</dbReference>
<evidence type="ECO:0000259" key="7">
    <source>
        <dbReference type="PROSITE" id="PS50104"/>
    </source>
</evidence>
<dbReference type="Pfam" id="PF00931">
    <property type="entry name" value="NB-ARC"/>
    <property type="match status" value="1"/>
</dbReference>
<dbReference type="Proteomes" id="UP000290289">
    <property type="component" value="Chromosome 10"/>
</dbReference>
<evidence type="ECO:0000256" key="5">
    <source>
        <dbReference type="PROSITE-ProRule" id="PRU00282"/>
    </source>
</evidence>
<dbReference type="SUPFAM" id="SSF52540">
    <property type="entry name" value="P-loop containing nucleoside triphosphate hydrolases"/>
    <property type="match status" value="1"/>
</dbReference>
<dbReference type="PANTHER" id="PTHR11017">
    <property type="entry name" value="LEUCINE-RICH REPEAT-CONTAINING PROTEIN"/>
    <property type="match status" value="1"/>
</dbReference>